<organism evidence="1 2">
    <name type="scientific">Thanatephorus cucumeris (strain AG1-IA)</name>
    <name type="common">Rice sheath blight fungus</name>
    <name type="synonym">Rhizoctonia solani</name>
    <dbReference type="NCBI Taxonomy" id="983506"/>
    <lineage>
        <taxon>Eukaryota</taxon>
        <taxon>Fungi</taxon>
        <taxon>Dikarya</taxon>
        <taxon>Basidiomycota</taxon>
        <taxon>Agaricomycotina</taxon>
        <taxon>Agaricomycetes</taxon>
        <taxon>Cantharellales</taxon>
        <taxon>Ceratobasidiaceae</taxon>
        <taxon>Rhizoctonia</taxon>
        <taxon>Rhizoctonia solani AG-1</taxon>
    </lineage>
</organism>
<dbReference type="AlphaFoldDB" id="L8WJI3"/>
<name>L8WJI3_THACA</name>
<gene>
    <name evidence="1" type="ORF">AG1IA_09083</name>
</gene>
<reference evidence="1 2" key="1">
    <citation type="journal article" date="2013" name="Nat. Commun.">
        <title>The evolution and pathogenic mechanisms of the rice sheath blight pathogen.</title>
        <authorList>
            <person name="Zheng A."/>
            <person name="Lin R."/>
            <person name="Xu L."/>
            <person name="Qin P."/>
            <person name="Tang C."/>
            <person name="Ai P."/>
            <person name="Zhang D."/>
            <person name="Liu Y."/>
            <person name="Sun Z."/>
            <person name="Feng H."/>
            <person name="Wang Y."/>
            <person name="Chen Y."/>
            <person name="Liang X."/>
            <person name="Fu R."/>
            <person name="Li Q."/>
            <person name="Zhang J."/>
            <person name="Yu X."/>
            <person name="Xie Z."/>
            <person name="Ding L."/>
            <person name="Guan P."/>
            <person name="Tang J."/>
            <person name="Liang Y."/>
            <person name="Wang S."/>
            <person name="Deng Q."/>
            <person name="Li S."/>
            <person name="Zhu J."/>
            <person name="Wang L."/>
            <person name="Liu H."/>
            <person name="Li P."/>
        </authorList>
    </citation>
    <scope>NUCLEOTIDE SEQUENCE [LARGE SCALE GENOMIC DNA]</scope>
    <source>
        <strain evidence="2">AG-1 IA</strain>
    </source>
</reference>
<comment type="caution">
    <text evidence="1">The sequence shown here is derived from an EMBL/GenBank/DDBJ whole genome shotgun (WGS) entry which is preliminary data.</text>
</comment>
<dbReference type="Proteomes" id="UP000011668">
    <property type="component" value="Unassembled WGS sequence"/>
</dbReference>
<sequence length="77" mass="8675">MQHTLKTIHSHPPKFPTIRLHHLPRRVSILPPRLLPCPLAAGSATTTFRHRALAKSNVLSEPVGNNTWQHLKSALMF</sequence>
<dbReference type="EMBL" id="AFRT01003008">
    <property type="protein sequence ID" value="ELU36887.1"/>
    <property type="molecule type" value="Genomic_DNA"/>
</dbReference>
<accession>L8WJI3</accession>
<protein>
    <submittedName>
        <fullName evidence="1">Uncharacterized protein</fullName>
    </submittedName>
</protein>
<evidence type="ECO:0000313" key="2">
    <source>
        <dbReference type="Proteomes" id="UP000011668"/>
    </source>
</evidence>
<dbReference type="HOGENOM" id="CLU_2639810_0_0_1"/>
<evidence type="ECO:0000313" key="1">
    <source>
        <dbReference type="EMBL" id="ELU36887.1"/>
    </source>
</evidence>
<keyword evidence="2" id="KW-1185">Reference proteome</keyword>
<proteinExistence type="predicted"/>